<dbReference type="Gene3D" id="3.20.20.80">
    <property type="entry name" value="Glycosidases"/>
    <property type="match status" value="1"/>
</dbReference>
<reference evidence="4 5" key="1">
    <citation type="submission" date="2019-06" db="EMBL/GenBank/DDBJ databases">
        <title>Whole genome sequence for Cellvibrionaceae sp. R142.</title>
        <authorList>
            <person name="Wang G."/>
        </authorList>
    </citation>
    <scope>NUCLEOTIDE SEQUENCE [LARGE SCALE GENOMIC DNA]</scope>
    <source>
        <strain evidence="4 5">R142</strain>
    </source>
</reference>
<gene>
    <name evidence="4" type="ORF">FKG94_14005</name>
</gene>
<dbReference type="EMBL" id="VHSG01000013">
    <property type="protein sequence ID" value="TQV78180.1"/>
    <property type="molecule type" value="Genomic_DNA"/>
</dbReference>
<dbReference type="SMART" id="SM00612">
    <property type="entry name" value="Kelch"/>
    <property type="match status" value="4"/>
</dbReference>
<dbReference type="Pfam" id="PF24681">
    <property type="entry name" value="Kelch_KLHDC2_KLHL20_DRC7"/>
    <property type="match status" value="1"/>
</dbReference>
<feature type="domain" description="DUF5060" evidence="3">
    <location>
        <begin position="373"/>
        <end position="452"/>
    </location>
</feature>
<keyword evidence="5" id="KW-1185">Reference proteome</keyword>
<feature type="signal peptide" evidence="2">
    <location>
        <begin position="1"/>
        <end position="33"/>
    </location>
</feature>
<dbReference type="Gene3D" id="2.120.10.80">
    <property type="entry name" value="Kelch-type beta propeller"/>
    <property type="match status" value="2"/>
</dbReference>
<dbReference type="SUPFAM" id="SSF50965">
    <property type="entry name" value="Galactose oxidase, central domain"/>
    <property type="match status" value="1"/>
</dbReference>
<dbReference type="OrthoDB" id="246387at2"/>
<dbReference type="AlphaFoldDB" id="A0A545TLR4"/>
<feature type="chain" id="PRO_5022091410" evidence="2">
    <location>
        <begin position="34"/>
        <end position="953"/>
    </location>
</feature>
<evidence type="ECO:0000256" key="2">
    <source>
        <dbReference type="SAM" id="SignalP"/>
    </source>
</evidence>
<dbReference type="InterPro" id="IPR006652">
    <property type="entry name" value="Kelch_1"/>
</dbReference>
<dbReference type="Gene3D" id="2.60.40.10">
    <property type="entry name" value="Immunoglobulins"/>
    <property type="match status" value="1"/>
</dbReference>
<dbReference type="Proteomes" id="UP000319732">
    <property type="component" value="Unassembled WGS sequence"/>
</dbReference>
<evidence type="ECO:0000256" key="1">
    <source>
        <dbReference type="SAM" id="MobiDB-lite"/>
    </source>
</evidence>
<name>A0A545TLR4_9GAMM</name>
<dbReference type="PANTHER" id="PTHR46375">
    <property type="entry name" value="KELCH REPEAT AND BTB DOMAIN-CONTAINING PROTEIN 13-RELATED"/>
    <property type="match status" value="1"/>
</dbReference>
<dbReference type="InterPro" id="IPR032260">
    <property type="entry name" value="DUF5060"/>
</dbReference>
<dbReference type="InterPro" id="IPR052392">
    <property type="entry name" value="Kelch-BTB_domain-containing"/>
</dbReference>
<dbReference type="PROSITE" id="PS51257">
    <property type="entry name" value="PROKAR_LIPOPROTEIN"/>
    <property type="match status" value="1"/>
</dbReference>
<feature type="compositionally biased region" description="Polar residues" evidence="1">
    <location>
        <begin position="344"/>
        <end position="355"/>
    </location>
</feature>
<evidence type="ECO:0000313" key="4">
    <source>
        <dbReference type="EMBL" id="TQV78180.1"/>
    </source>
</evidence>
<accession>A0A545TLR4</accession>
<dbReference type="PANTHER" id="PTHR46375:SF3">
    <property type="entry name" value="KELCH REPEAT AND BTB DOMAIN-CONTAINING PROTEIN 13"/>
    <property type="match status" value="1"/>
</dbReference>
<sequence>MTPIKQLACIWLRTRAMLAVVSACLLSACTSVPDGWQVVEAQGTLTPRHEAAFVEHQGVFYLLGGRRVNPVEAFDPATHQWTQRSSTPLELHHFQAVSLGNAIYIIGAMTGGYPGETPVDRVIKYYPAEDRFEFTHEIPESRRRGGAGAVVYNNKIYVVGGITDGHRGGYQPWLDEYDPVTGQWQALPDAPNARDHFQAVVVGDRLYVFAGRRSSQATGETFNLVTQYGNVFDFKQNRWLPVTKSLAVPTPRAGNMAIAWGEKVIIAGGESARQITAHNEIEVYDTRTGTWANWPGLNVGRHGSGLAIRDGYLYTVSGSGKRGGEPELSSVERLKLPAAKRSESSSTPAPVSETPSGAADSDKTQPDATLIHQRWHTLTLSFNGPMTAESATDNPFTDYRLTVTFEHKDTSYRIRGFFAADGDAANTGADAGSVWQARFTPDREGLWKYRAELGHGADIAIDDDPNAGRLAPLAESTGHFLVVPSDKSGRDFRAKGRLVAGGGYFQFAGSGEHWLKGGANSPENFLGFTGFDGTSLAATSAREGEAVRDNNMHHYKPHLRDWRLGDPVWGDNRGKGIIGAVNYLSAMGMNAVYFLTLNLGGDGNDVWPFASATDFERFDCSKLDQWEIVFQHMQSQGILLHLVTQETENERLLDDGDTGRLRKLYYRELIARFGHHLGLVWNLGEENGPADFSPHAQTDAQRKAMANYLSASDPYGHPLVIHTHSSAAAKHEILGPLLGLKALEGVSFQVDERQRVNAEIAEWRQLSRDAGREWLITMDEIGKWHTGALPDSEDPNHDSLRQHALWGAILGGAAGVEWYFGAHYPANDLSSEDWRLRHRLWQLTRIALDFFSSDRRYWDYRPCNERIAGEGAWNGYCGGLPGQEYVIYSPGDAKRVFDGTELSGGYTIQWFDPIRGGGLRQGTLTTLQGGALQSLGDPPDSARQDWVILLSKQ</sequence>
<evidence type="ECO:0000259" key="3">
    <source>
        <dbReference type="Pfam" id="PF16586"/>
    </source>
</evidence>
<dbReference type="InterPro" id="IPR015915">
    <property type="entry name" value="Kelch-typ_b-propeller"/>
</dbReference>
<keyword evidence="2" id="KW-0732">Signal</keyword>
<dbReference type="Pfam" id="PF16586">
    <property type="entry name" value="DUF5060"/>
    <property type="match status" value="1"/>
</dbReference>
<feature type="region of interest" description="Disordered" evidence="1">
    <location>
        <begin position="337"/>
        <end position="365"/>
    </location>
</feature>
<dbReference type="InterPro" id="IPR011043">
    <property type="entry name" value="Gal_Oxase/kelch_b-propeller"/>
</dbReference>
<comment type="caution">
    <text evidence="4">The sequence shown here is derived from an EMBL/GenBank/DDBJ whole genome shotgun (WGS) entry which is preliminary data.</text>
</comment>
<organism evidence="4 5">
    <name type="scientific">Exilibacterium tricleocarpae</name>
    <dbReference type="NCBI Taxonomy" id="2591008"/>
    <lineage>
        <taxon>Bacteria</taxon>
        <taxon>Pseudomonadati</taxon>
        <taxon>Pseudomonadota</taxon>
        <taxon>Gammaproteobacteria</taxon>
        <taxon>Cellvibrionales</taxon>
        <taxon>Cellvibrionaceae</taxon>
        <taxon>Exilibacterium</taxon>
    </lineage>
</organism>
<dbReference type="RefSeq" id="WP_142904960.1">
    <property type="nucleotide sequence ID" value="NZ_ML660094.1"/>
</dbReference>
<protein>
    <submittedName>
        <fullName evidence="4">DUF5060 domain-containing protein</fullName>
    </submittedName>
</protein>
<evidence type="ECO:0000313" key="5">
    <source>
        <dbReference type="Proteomes" id="UP000319732"/>
    </source>
</evidence>
<proteinExistence type="predicted"/>
<dbReference type="InterPro" id="IPR013783">
    <property type="entry name" value="Ig-like_fold"/>
</dbReference>